<proteinExistence type="predicted"/>
<dbReference type="OrthoDB" id="1263337at2"/>
<evidence type="ECO:0000313" key="1">
    <source>
        <dbReference type="EMBL" id="SEG42041.1"/>
    </source>
</evidence>
<reference evidence="2" key="1">
    <citation type="submission" date="2016-10" db="EMBL/GenBank/DDBJ databases">
        <authorList>
            <person name="Varghese N."/>
            <person name="Submissions S."/>
        </authorList>
    </citation>
    <scope>NUCLEOTIDE SEQUENCE [LARGE SCALE GENOMIC DNA]</scope>
    <source>
        <strain evidence="2">DSM 21580</strain>
    </source>
</reference>
<evidence type="ECO:0008006" key="3">
    <source>
        <dbReference type="Google" id="ProtNLM"/>
    </source>
</evidence>
<dbReference type="EMBL" id="FNUS01000005">
    <property type="protein sequence ID" value="SEG42041.1"/>
    <property type="molecule type" value="Genomic_DNA"/>
</dbReference>
<sequence length="93" mass="11028">MPTKLYISSIAKNDIRLIKRRLTAENKDKGNYFVNEIKHIILKIAENPKIADIEYEDIRVFNVSEFNINIHYQYKKNGEELLITAIFQNNKEE</sequence>
<keyword evidence="2" id="KW-1185">Reference proteome</keyword>
<gene>
    <name evidence="1" type="ORF">SAMN05421847_2294</name>
</gene>
<evidence type="ECO:0000313" key="2">
    <source>
        <dbReference type="Proteomes" id="UP000236738"/>
    </source>
</evidence>
<dbReference type="Proteomes" id="UP000236738">
    <property type="component" value="Unassembled WGS sequence"/>
</dbReference>
<accession>A0A1H6A0S1</accession>
<dbReference type="InterPro" id="IPR035093">
    <property type="entry name" value="RelE/ParE_toxin_dom_sf"/>
</dbReference>
<name>A0A1H6A0S1_9FLAO</name>
<dbReference type="Gene3D" id="3.30.2310.20">
    <property type="entry name" value="RelE-like"/>
    <property type="match status" value="1"/>
</dbReference>
<dbReference type="RefSeq" id="WP_146063313.1">
    <property type="nucleotide sequence ID" value="NZ_FNUS01000005.1"/>
</dbReference>
<organism evidence="1 2">
    <name type="scientific">Halpernia humi</name>
    <dbReference type="NCBI Taxonomy" id="493375"/>
    <lineage>
        <taxon>Bacteria</taxon>
        <taxon>Pseudomonadati</taxon>
        <taxon>Bacteroidota</taxon>
        <taxon>Flavobacteriia</taxon>
        <taxon>Flavobacteriales</taxon>
        <taxon>Weeksellaceae</taxon>
        <taxon>Chryseobacterium group</taxon>
        <taxon>Halpernia</taxon>
    </lineage>
</organism>
<protein>
    <recommendedName>
        <fullName evidence="3">Type II toxin-antitoxin system RelE/ParE family toxin</fullName>
    </recommendedName>
</protein>
<dbReference type="AlphaFoldDB" id="A0A1H6A0S1"/>